<keyword evidence="2" id="KW-0812">Transmembrane</keyword>
<dbReference type="AlphaFoldDB" id="A0A553HMN6"/>
<dbReference type="EMBL" id="VFLP01000071">
    <property type="protein sequence ID" value="TRX89201.1"/>
    <property type="molecule type" value="Genomic_DNA"/>
</dbReference>
<name>A0A553HMN6_9PEZI</name>
<sequence>MARRGSNSRNLTLGQSSSTGNRRSTGWVSPIEYPEAITHREEFPGDHPPKKDINHAGLDTKPRRICGAERQWFIAAAIAAGLVVAAVVAGVTGGLLRNRHDGVQAMNWSVNDVEYQIVFTQNGSDGPLFAYVKQSNLGPRSTSAVVLTIVHCQYGPSHHWQPWLCRILQILTIRMWISYASISQAPGMAWSRSSPIRPTSQIGADYAWVIYKDVGRVATAWQDFENDWSWTDKTLAAVAFDDRKHVLLVGLGDTNGTAYGHHFDPLKYL</sequence>
<gene>
    <name evidence="3" type="ORF">FHL15_009899</name>
</gene>
<evidence type="ECO:0000313" key="3">
    <source>
        <dbReference type="EMBL" id="TRX89201.1"/>
    </source>
</evidence>
<evidence type="ECO:0000313" key="4">
    <source>
        <dbReference type="Proteomes" id="UP000319160"/>
    </source>
</evidence>
<dbReference type="OrthoDB" id="5396810at2759"/>
<keyword evidence="2" id="KW-1133">Transmembrane helix</keyword>
<dbReference type="Proteomes" id="UP000319160">
    <property type="component" value="Unassembled WGS sequence"/>
</dbReference>
<evidence type="ECO:0000256" key="1">
    <source>
        <dbReference type="SAM" id="MobiDB-lite"/>
    </source>
</evidence>
<feature type="transmembrane region" description="Helical" evidence="2">
    <location>
        <begin position="72"/>
        <end position="96"/>
    </location>
</feature>
<feature type="region of interest" description="Disordered" evidence="1">
    <location>
        <begin position="1"/>
        <end position="27"/>
    </location>
</feature>
<keyword evidence="4" id="KW-1185">Reference proteome</keyword>
<keyword evidence="2" id="KW-0472">Membrane</keyword>
<evidence type="ECO:0000256" key="2">
    <source>
        <dbReference type="SAM" id="Phobius"/>
    </source>
</evidence>
<protein>
    <submittedName>
        <fullName evidence="3">Uncharacterized protein</fullName>
    </submittedName>
</protein>
<accession>A0A553HMN6</accession>
<comment type="caution">
    <text evidence="3">The sequence shown here is derived from an EMBL/GenBank/DDBJ whole genome shotgun (WGS) entry which is preliminary data.</text>
</comment>
<proteinExistence type="predicted"/>
<organism evidence="3 4">
    <name type="scientific">Xylaria flabelliformis</name>
    <dbReference type="NCBI Taxonomy" id="2512241"/>
    <lineage>
        <taxon>Eukaryota</taxon>
        <taxon>Fungi</taxon>
        <taxon>Dikarya</taxon>
        <taxon>Ascomycota</taxon>
        <taxon>Pezizomycotina</taxon>
        <taxon>Sordariomycetes</taxon>
        <taxon>Xylariomycetidae</taxon>
        <taxon>Xylariales</taxon>
        <taxon>Xylariaceae</taxon>
        <taxon>Xylaria</taxon>
    </lineage>
</organism>
<reference evidence="4" key="1">
    <citation type="submission" date="2019-06" db="EMBL/GenBank/DDBJ databases">
        <title>Draft genome sequence of the griseofulvin-producing fungus Xylaria cubensis strain G536.</title>
        <authorList>
            <person name="Mead M.E."/>
            <person name="Raja H.A."/>
            <person name="Steenwyk J.L."/>
            <person name="Knowles S.L."/>
            <person name="Oberlies N.H."/>
            <person name="Rokas A."/>
        </authorList>
    </citation>
    <scope>NUCLEOTIDE SEQUENCE [LARGE SCALE GENOMIC DNA]</scope>
    <source>
        <strain evidence="4">G536</strain>
    </source>
</reference>